<accession>A0ABP4BG83</accession>
<proteinExistence type="predicted"/>
<feature type="region of interest" description="Disordered" evidence="1">
    <location>
        <begin position="29"/>
        <end position="86"/>
    </location>
</feature>
<sequence length="386" mass="41153">MSERSTVIDSPPPDPAHVQRVLAEIEARLELDQAPPLPEPAAHLDNTHADADAVTGPEPDHSDADDLNNDNDDADELGESGETRRVKALRKQVAEARRLAVLQDDDAPLLVDTAKVRKRRARVAEAARLHALTQDPAALSWRDARVRTVSTAMAMTAATIALAASSIGVQRSVAEALHLKETDPAWWAAFLAEPALSLPLLAALSVQAYSAMRGRVIDRKSPMGRKLFRTEALLLGLTLVLNCWPALPGVAPSFDLLPLLVHALGPVAAVVSVWILPTLWQVLAELPAAGEGASSALLHDRSPATPPSPSSAGCDLRGMTPEEGAREGRGGGVGSADAHRAELRRLIASGHLPSRPSARAIQAALRCREGLSRVLRDELRVEEGVR</sequence>
<evidence type="ECO:0000256" key="2">
    <source>
        <dbReference type="SAM" id="Phobius"/>
    </source>
</evidence>
<comment type="caution">
    <text evidence="3">The sequence shown here is derived from an EMBL/GenBank/DDBJ whole genome shotgun (WGS) entry which is preliminary data.</text>
</comment>
<feature type="region of interest" description="Disordered" evidence="1">
    <location>
        <begin position="297"/>
        <end position="335"/>
    </location>
</feature>
<evidence type="ECO:0000313" key="4">
    <source>
        <dbReference type="Proteomes" id="UP001501578"/>
    </source>
</evidence>
<keyword evidence="4" id="KW-1185">Reference proteome</keyword>
<dbReference type="Proteomes" id="UP001501578">
    <property type="component" value="Unassembled WGS sequence"/>
</dbReference>
<keyword evidence="2" id="KW-1133">Transmembrane helix</keyword>
<protein>
    <submittedName>
        <fullName evidence="3">Uncharacterized protein</fullName>
    </submittedName>
</protein>
<keyword evidence="2" id="KW-0472">Membrane</keyword>
<organism evidence="3 4">
    <name type="scientific">Nonomuraea longicatena</name>
    <dbReference type="NCBI Taxonomy" id="83682"/>
    <lineage>
        <taxon>Bacteria</taxon>
        <taxon>Bacillati</taxon>
        <taxon>Actinomycetota</taxon>
        <taxon>Actinomycetes</taxon>
        <taxon>Streptosporangiales</taxon>
        <taxon>Streptosporangiaceae</taxon>
        <taxon>Nonomuraea</taxon>
    </lineage>
</organism>
<gene>
    <name evidence="3" type="ORF">GCM10009560_66050</name>
</gene>
<dbReference type="EMBL" id="BAAAHQ010000042">
    <property type="protein sequence ID" value="GAA0948570.1"/>
    <property type="molecule type" value="Genomic_DNA"/>
</dbReference>
<feature type="transmembrane region" description="Helical" evidence="2">
    <location>
        <begin position="259"/>
        <end position="280"/>
    </location>
</feature>
<keyword evidence="2" id="KW-0812">Transmembrane</keyword>
<name>A0ABP4BG83_9ACTN</name>
<evidence type="ECO:0000313" key="3">
    <source>
        <dbReference type="EMBL" id="GAA0948570.1"/>
    </source>
</evidence>
<dbReference type="RefSeq" id="WP_343954125.1">
    <property type="nucleotide sequence ID" value="NZ_BAAAHQ010000042.1"/>
</dbReference>
<feature type="transmembrane region" description="Helical" evidence="2">
    <location>
        <begin position="227"/>
        <end position="247"/>
    </location>
</feature>
<evidence type="ECO:0000256" key="1">
    <source>
        <dbReference type="SAM" id="MobiDB-lite"/>
    </source>
</evidence>
<feature type="compositionally biased region" description="Acidic residues" evidence="1">
    <location>
        <begin position="65"/>
        <end position="79"/>
    </location>
</feature>
<reference evidence="4" key="1">
    <citation type="journal article" date="2019" name="Int. J. Syst. Evol. Microbiol.">
        <title>The Global Catalogue of Microorganisms (GCM) 10K type strain sequencing project: providing services to taxonomists for standard genome sequencing and annotation.</title>
        <authorList>
            <consortium name="The Broad Institute Genomics Platform"/>
            <consortium name="The Broad Institute Genome Sequencing Center for Infectious Disease"/>
            <person name="Wu L."/>
            <person name="Ma J."/>
        </authorList>
    </citation>
    <scope>NUCLEOTIDE SEQUENCE [LARGE SCALE GENOMIC DNA]</scope>
    <source>
        <strain evidence="4">JCM 11136</strain>
    </source>
</reference>
<feature type="transmembrane region" description="Helical" evidence="2">
    <location>
        <begin position="152"/>
        <end position="173"/>
    </location>
</feature>
<feature type="transmembrane region" description="Helical" evidence="2">
    <location>
        <begin position="185"/>
        <end position="206"/>
    </location>
</feature>